<keyword evidence="15" id="KW-1185">Reference proteome</keyword>
<dbReference type="AlphaFoldDB" id="A0A4R1Q0L9"/>
<feature type="binding site" evidence="9 11">
    <location>
        <position position="187"/>
    </location>
    <ligand>
        <name>substrate</name>
    </ligand>
</feature>
<organism evidence="14 15">
    <name type="scientific">Anaerospora hongkongensis</name>
    <dbReference type="NCBI Taxonomy" id="244830"/>
    <lineage>
        <taxon>Bacteria</taxon>
        <taxon>Bacillati</taxon>
        <taxon>Bacillota</taxon>
        <taxon>Negativicutes</taxon>
        <taxon>Selenomonadales</taxon>
        <taxon>Sporomusaceae</taxon>
        <taxon>Anaerospora</taxon>
    </lineage>
</organism>
<dbReference type="GO" id="GO:0006207">
    <property type="term" value="P:'de novo' pyrimidine nucleobase biosynthetic process"/>
    <property type="evidence" value="ECO:0007669"/>
    <property type="project" value="InterPro"/>
</dbReference>
<comment type="similarity">
    <text evidence="8 9">Belongs to the OMP decarboxylase family. Type 1 subfamily.</text>
</comment>
<dbReference type="EC" id="4.1.1.23" evidence="9"/>
<dbReference type="EMBL" id="SLUI01000004">
    <property type="protein sequence ID" value="TCL38272.1"/>
    <property type="molecule type" value="Genomic_DNA"/>
</dbReference>
<reference evidence="14 15" key="1">
    <citation type="submission" date="2019-03" db="EMBL/GenBank/DDBJ databases">
        <title>Genomic Encyclopedia of Type Strains, Phase IV (KMG-IV): sequencing the most valuable type-strain genomes for metagenomic binning, comparative biology and taxonomic classification.</title>
        <authorList>
            <person name="Goeker M."/>
        </authorList>
    </citation>
    <scope>NUCLEOTIDE SEQUENCE [LARGE SCALE GENOMIC DNA]</scope>
    <source>
        <strain evidence="14 15">DSM 15969</strain>
    </source>
</reference>
<feature type="binding site" evidence="9 11">
    <location>
        <position position="216"/>
    </location>
    <ligand>
        <name>substrate</name>
    </ligand>
</feature>
<dbReference type="NCBIfam" id="NF001273">
    <property type="entry name" value="PRK00230.1"/>
    <property type="match status" value="1"/>
</dbReference>
<keyword evidence="6 9" id="KW-0456">Lyase</keyword>
<evidence type="ECO:0000313" key="15">
    <source>
        <dbReference type="Proteomes" id="UP000295063"/>
    </source>
</evidence>
<comment type="caution">
    <text evidence="14">The sequence shown here is derived from an EMBL/GenBank/DDBJ whole genome shotgun (WGS) entry which is preliminary data.</text>
</comment>
<dbReference type="PANTHER" id="PTHR32119:SF2">
    <property type="entry name" value="OROTIDINE 5'-PHOSPHATE DECARBOXYLASE"/>
    <property type="match status" value="1"/>
</dbReference>
<keyword evidence="4 9" id="KW-0210">Decarboxylase</keyword>
<dbReference type="InterPro" id="IPR001754">
    <property type="entry name" value="OMPdeCOase_dom"/>
</dbReference>
<dbReference type="SMART" id="SM00934">
    <property type="entry name" value="OMPdecase"/>
    <property type="match status" value="1"/>
</dbReference>
<evidence type="ECO:0000256" key="12">
    <source>
        <dbReference type="RuleBase" id="RU000512"/>
    </source>
</evidence>
<feature type="domain" description="Orotidine 5'-phosphate decarboxylase" evidence="13">
    <location>
        <begin position="7"/>
        <end position="232"/>
    </location>
</feature>
<evidence type="ECO:0000256" key="11">
    <source>
        <dbReference type="PIRSR" id="PIRSR614732-2"/>
    </source>
</evidence>
<comment type="subunit">
    <text evidence="3 9">Homodimer.</text>
</comment>
<dbReference type="InterPro" id="IPR047596">
    <property type="entry name" value="OMPdecase_bac"/>
</dbReference>
<dbReference type="InterPro" id="IPR013785">
    <property type="entry name" value="Aldolase_TIM"/>
</dbReference>
<feature type="binding site" evidence="9 11">
    <location>
        <position position="35"/>
    </location>
    <ligand>
        <name>substrate</name>
    </ligand>
</feature>
<evidence type="ECO:0000256" key="6">
    <source>
        <dbReference type="ARBA" id="ARBA00023239"/>
    </source>
</evidence>
<dbReference type="GO" id="GO:0004590">
    <property type="term" value="F:orotidine-5'-phosphate decarboxylase activity"/>
    <property type="evidence" value="ECO:0007669"/>
    <property type="project" value="UniProtKB-UniRule"/>
</dbReference>
<dbReference type="PANTHER" id="PTHR32119">
    <property type="entry name" value="OROTIDINE 5'-PHOSPHATE DECARBOXYLASE"/>
    <property type="match status" value="1"/>
</dbReference>
<evidence type="ECO:0000256" key="5">
    <source>
        <dbReference type="ARBA" id="ARBA00022975"/>
    </source>
</evidence>
<dbReference type="GO" id="GO:0005829">
    <property type="term" value="C:cytosol"/>
    <property type="evidence" value="ECO:0007669"/>
    <property type="project" value="TreeGrafter"/>
</dbReference>
<comment type="pathway">
    <text evidence="2 9 12">Pyrimidine metabolism; UMP biosynthesis via de novo pathway; UMP from orotate: step 2/2.</text>
</comment>
<feature type="binding site" evidence="9 11">
    <location>
        <position position="13"/>
    </location>
    <ligand>
        <name>substrate</name>
    </ligand>
</feature>
<feature type="active site" description="For OMPdecase activity" evidence="10">
    <location>
        <position position="64"/>
    </location>
</feature>
<comment type="function">
    <text evidence="1 9">Catalyzes the decarboxylation of orotidine 5'-monophosphate (OMP) to uridine 5'-monophosphate (UMP).</text>
</comment>
<feature type="active site" description="Proton donor" evidence="9">
    <location>
        <position position="64"/>
    </location>
</feature>
<dbReference type="GO" id="GO:0044205">
    <property type="term" value="P:'de novo' UMP biosynthetic process"/>
    <property type="evidence" value="ECO:0007669"/>
    <property type="project" value="UniProtKB-UniRule"/>
</dbReference>
<evidence type="ECO:0000256" key="2">
    <source>
        <dbReference type="ARBA" id="ARBA00004861"/>
    </source>
</evidence>
<dbReference type="HAMAP" id="MF_01200_B">
    <property type="entry name" value="OMPdecase_type1_B"/>
    <property type="match status" value="1"/>
</dbReference>
<comment type="catalytic activity">
    <reaction evidence="7 9 12">
        <text>orotidine 5'-phosphate + H(+) = UMP + CO2</text>
        <dbReference type="Rhea" id="RHEA:11596"/>
        <dbReference type="ChEBI" id="CHEBI:15378"/>
        <dbReference type="ChEBI" id="CHEBI:16526"/>
        <dbReference type="ChEBI" id="CHEBI:57538"/>
        <dbReference type="ChEBI" id="CHEBI:57865"/>
        <dbReference type="EC" id="4.1.1.23"/>
    </reaction>
</comment>
<evidence type="ECO:0000256" key="1">
    <source>
        <dbReference type="ARBA" id="ARBA00002356"/>
    </source>
</evidence>
<feature type="active site" description="For OMPdecase activity" evidence="10">
    <location>
        <position position="67"/>
    </location>
</feature>
<dbReference type="RefSeq" id="WP_132078016.1">
    <property type="nucleotide sequence ID" value="NZ_SLUI01000004.1"/>
</dbReference>
<dbReference type="InterPro" id="IPR014732">
    <property type="entry name" value="OMPdecase"/>
</dbReference>
<dbReference type="InterPro" id="IPR018089">
    <property type="entry name" value="OMPdecase_AS"/>
</dbReference>
<feature type="binding site" evidence="9">
    <location>
        <begin position="62"/>
        <end position="71"/>
    </location>
    <ligand>
        <name>substrate</name>
    </ligand>
</feature>
<dbReference type="InterPro" id="IPR011060">
    <property type="entry name" value="RibuloseP-bd_barrel"/>
</dbReference>
<dbReference type="OrthoDB" id="9806203at2"/>
<dbReference type="UniPathway" id="UPA00070">
    <property type="reaction ID" value="UER00120"/>
</dbReference>
<feature type="binding site" evidence="9 11">
    <location>
        <position position="196"/>
    </location>
    <ligand>
        <name>substrate</name>
    </ligand>
</feature>
<evidence type="ECO:0000256" key="8">
    <source>
        <dbReference type="ARBA" id="ARBA00061012"/>
    </source>
</evidence>
<feature type="binding site" evidence="9 11">
    <location>
        <position position="126"/>
    </location>
    <ligand>
        <name>substrate</name>
    </ligand>
</feature>
<evidence type="ECO:0000256" key="3">
    <source>
        <dbReference type="ARBA" id="ARBA00011738"/>
    </source>
</evidence>
<dbReference type="PROSITE" id="PS00156">
    <property type="entry name" value="OMPDECASE"/>
    <property type="match status" value="1"/>
</dbReference>
<protein>
    <recommendedName>
        <fullName evidence="9">Orotidine 5'-phosphate decarboxylase</fullName>
        <ecNumber evidence="9">4.1.1.23</ecNumber>
    </recommendedName>
    <alternativeName>
        <fullName evidence="9">OMP decarboxylase</fullName>
        <shortName evidence="9">OMPDCase</shortName>
        <shortName evidence="9">OMPdecase</shortName>
    </alternativeName>
</protein>
<dbReference type="Gene3D" id="3.20.20.70">
    <property type="entry name" value="Aldolase class I"/>
    <property type="match status" value="1"/>
</dbReference>
<dbReference type="NCBIfam" id="TIGR01740">
    <property type="entry name" value="pyrF"/>
    <property type="match status" value="1"/>
</dbReference>
<evidence type="ECO:0000313" key="14">
    <source>
        <dbReference type="EMBL" id="TCL38272.1"/>
    </source>
</evidence>
<gene>
    <name evidence="9" type="primary">pyrF</name>
    <name evidence="14" type="ORF">EV210_104256</name>
</gene>
<evidence type="ECO:0000259" key="13">
    <source>
        <dbReference type="SMART" id="SM00934"/>
    </source>
</evidence>
<dbReference type="SUPFAM" id="SSF51366">
    <property type="entry name" value="Ribulose-phoshate binding barrel"/>
    <property type="match status" value="1"/>
</dbReference>
<proteinExistence type="inferred from homology"/>
<dbReference type="Proteomes" id="UP000295063">
    <property type="component" value="Unassembled WGS sequence"/>
</dbReference>
<evidence type="ECO:0000256" key="4">
    <source>
        <dbReference type="ARBA" id="ARBA00022793"/>
    </source>
</evidence>
<dbReference type="Pfam" id="PF00215">
    <property type="entry name" value="OMPdecase"/>
    <property type="match status" value="1"/>
</dbReference>
<name>A0A4R1Q0L9_9FIRM</name>
<accession>A0A4R1Q0L9</accession>
<sequence>MITADKRLIVALDVNSLDKMKQMVNELGPSVNFYKVGMELFYSAGEQTVDFLRACDKEVFLDLKLHDIPNTVACSVAALTRLGASVISLHAAGGRSMLAAAAQAATEASASYGVPRPQLVAITALTSLDEVEWREIGGQLPISEQVVKLACLAQSAGIDGVVASPQEAPLIREKCGPEFLVITPGIRPRSAAANDQKRVATPADAIKAGASRLVVGRPITAAPSPVQAVEQIVKAIRGEE</sequence>
<dbReference type="CDD" id="cd04725">
    <property type="entry name" value="OMP_decarboxylase_like"/>
    <property type="match status" value="1"/>
</dbReference>
<evidence type="ECO:0000256" key="9">
    <source>
        <dbReference type="HAMAP-Rule" id="MF_01200"/>
    </source>
</evidence>
<evidence type="ECO:0000256" key="10">
    <source>
        <dbReference type="PIRSR" id="PIRSR614732-1"/>
    </source>
</evidence>
<evidence type="ECO:0000256" key="7">
    <source>
        <dbReference type="ARBA" id="ARBA00049157"/>
    </source>
</evidence>
<keyword evidence="5 9" id="KW-0665">Pyrimidine biosynthesis</keyword>
<dbReference type="FunFam" id="3.20.20.70:FF:000015">
    <property type="entry name" value="Orotidine 5'-phosphate decarboxylase"/>
    <property type="match status" value="1"/>
</dbReference>
<feature type="active site" description="For OMPdecase activity" evidence="10">
    <location>
        <position position="62"/>
    </location>
</feature>
<feature type="binding site" evidence="9 11">
    <location>
        <position position="217"/>
    </location>
    <ligand>
        <name>substrate</name>
    </ligand>
</feature>